<dbReference type="WBParaSite" id="nRc.2.0.1.t22070-RA">
    <property type="protein sequence ID" value="nRc.2.0.1.t22070-RA"/>
    <property type="gene ID" value="nRc.2.0.1.g22070"/>
</dbReference>
<accession>A0A915J7F6</accession>
<protein>
    <submittedName>
        <fullName evidence="3">Uncharacterized protein</fullName>
    </submittedName>
</protein>
<reference evidence="3" key="1">
    <citation type="submission" date="2022-11" db="UniProtKB">
        <authorList>
            <consortium name="WormBaseParasite"/>
        </authorList>
    </citation>
    <scope>IDENTIFICATION</scope>
</reference>
<sequence>MTVTAVAEDPQPRYDLPCTSHHEEDSRIKTIVNNMHPLAIDGATTNKRLLHFFIRLENEFSTLGRLTRHTPSDMIQYMTR</sequence>
<name>A0A915J7F6_ROMCU</name>
<organism evidence="2 3">
    <name type="scientific">Romanomermis culicivorax</name>
    <name type="common">Nematode worm</name>
    <dbReference type="NCBI Taxonomy" id="13658"/>
    <lineage>
        <taxon>Eukaryota</taxon>
        <taxon>Metazoa</taxon>
        <taxon>Ecdysozoa</taxon>
        <taxon>Nematoda</taxon>
        <taxon>Enoplea</taxon>
        <taxon>Dorylaimia</taxon>
        <taxon>Mermithida</taxon>
        <taxon>Mermithoidea</taxon>
        <taxon>Mermithidae</taxon>
        <taxon>Romanomermis</taxon>
    </lineage>
</organism>
<evidence type="ECO:0000256" key="1">
    <source>
        <dbReference type="SAM" id="MobiDB-lite"/>
    </source>
</evidence>
<evidence type="ECO:0000313" key="2">
    <source>
        <dbReference type="Proteomes" id="UP000887565"/>
    </source>
</evidence>
<dbReference type="Proteomes" id="UP000887565">
    <property type="component" value="Unplaced"/>
</dbReference>
<dbReference type="AlphaFoldDB" id="A0A915J7F6"/>
<feature type="region of interest" description="Disordered" evidence="1">
    <location>
        <begin position="1"/>
        <end position="21"/>
    </location>
</feature>
<keyword evidence="2" id="KW-1185">Reference proteome</keyword>
<evidence type="ECO:0000313" key="3">
    <source>
        <dbReference type="WBParaSite" id="nRc.2.0.1.t22070-RA"/>
    </source>
</evidence>
<proteinExistence type="predicted"/>